<sequence>MYNLGDTRVRDLEFATACGFQLNRGVTVDQVSTSMLYRTPPTDPSTVGVSISGDRMTTTGKVRAVLLTLDVRSSGGWG</sequence>
<organism evidence="1 2">
    <name type="scientific">Trichinella britovi</name>
    <name type="common">Parasitic roundworm</name>
    <dbReference type="NCBI Taxonomy" id="45882"/>
    <lineage>
        <taxon>Eukaryota</taxon>
        <taxon>Metazoa</taxon>
        <taxon>Ecdysozoa</taxon>
        <taxon>Nematoda</taxon>
        <taxon>Enoplea</taxon>
        <taxon>Dorylaimia</taxon>
        <taxon>Trichinellida</taxon>
        <taxon>Trichinellidae</taxon>
        <taxon>Trichinella</taxon>
    </lineage>
</organism>
<gene>
    <name evidence="1" type="ORF">T03_15525</name>
</gene>
<dbReference type="Proteomes" id="UP000054653">
    <property type="component" value="Unassembled WGS sequence"/>
</dbReference>
<evidence type="ECO:0000313" key="2">
    <source>
        <dbReference type="Proteomes" id="UP000054653"/>
    </source>
</evidence>
<proteinExistence type="predicted"/>
<keyword evidence="2" id="KW-1185">Reference proteome</keyword>
<evidence type="ECO:0000313" key="1">
    <source>
        <dbReference type="EMBL" id="KRY25770.1"/>
    </source>
</evidence>
<protein>
    <submittedName>
        <fullName evidence="1">Uncharacterized protein</fullName>
    </submittedName>
</protein>
<reference evidence="1 2" key="1">
    <citation type="submission" date="2015-01" db="EMBL/GenBank/DDBJ databases">
        <title>Evolution of Trichinella species and genotypes.</title>
        <authorList>
            <person name="Korhonen P.K."/>
            <person name="Edoardo P."/>
            <person name="Giuseppe L.R."/>
            <person name="Gasser R.B."/>
        </authorList>
    </citation>
    <scope>NUCLEOTIDE SEQUENCE [LARGE SCALE GENOMIC DNA]</scope>
    <source>
        <strain evidence="1">ISS120</strain>
    </source>
</reference>
<dbReference type="AlphaFoldDB" id="A0A0V1AMH8"/>
<comment type="caution">
    <text evidence="1">The sequence shown here is derived from an EMBL/GenBank/DDBJ whole genome shotgun (WGS) entry which is preliminary data.</text>
</comment>
<dbReference type="EMBL" id="JYDI01002117">
    <property type="protein sequence ID" value="KRY25770.1"/>
    <property type="molecule type" value="Genomic_DNA"/>
</dbReference>
<accession>A0A0V1AMH8</accession>
<name>A0A0V1AMH8_TRIBR</name>